<dbReference type="AlphaFoldDB" id="A0A6F9DC40"/>
<name>A0A6F9DC40_9ASCI</name>
<sequence length="159" mass="17043">MQTEDRLGHLLIIAATLFASLVFAIVSVATGGWSNRIQTSLLQFYQASGLLWAVGCVVLIILGIICLSLSAIILFARFFNHGKGRAILGGVLSIFSACVFIVSLGIFMGQETPQLATYGFSFALLWCAVIPAIIAGIVFFLLKDTDFLNSAMKYSAAAQ</sequence>
<dbReference type="EMBL" id="LR784857">
    <property type="protein sequence ID" value="CAB3242529.1"/>
    <property type="molecule type" value="mRNA"/>
</dbReference>
<protein>
    <submittedName>
        <fullName evidence="2">Epithelial membrane protein 3-like</fullName>
    </submittedName>
</protein>
<accession>A0A6F9DC40</accession>
<reference evidence="2" key="1">
    <citation type="submission" date="2020-04" db="EMBL/GenBank/DDBJ databases">
        <authorList>
            <person name="Neveu A P."/>
        </authorList>
    </citation>
    <scope>NUCLEOTIDE SEQUENCE</scope>
    <source>
        <tissue evidence="2">Whole embryo</tissue>
    </source>
</reference>
<feature type="transmembrane region" description="Helical" evidence="1">
    <location>
        <begin position="7"/>
        <end position="30"/>
    </location>
</feature>
<feature type="transmembrane region" description="Helical" evidence="1">
    <location>
        <begin position="87"/>
        <end position="108"/>
    </location>
</feature>
<evidence type="ECO:0000313" key="2">
    <source>
        <dbReference type="EMBL" id="CAB3242529.1"/>
    </source>
</evidence>
<feature type="transmembrane region" description="Helical" evidence="1">
    <location>
        <begin position="120"/>
        <end position="142"/>
    </location>
</feature>
<gene>
    <name evidence="2" type="primary">Emp3-003</name>
</gene>
<keyword evidence="1" id="KW-0472">Membrane</keyword>
<evidence type="ECO:0000256" key="1">
    <source>
        <dbReference type="SAM" id="Phobius"/>
    </source>
</evidence>
<organism evidence="2">
    <name type="scientific">Phallusia mammillata</name>
    <dbReference type="NCBI Taxonomy" id="59560"/>
    <lineage>
        <taxon>Eukaryota</taxon>
        <taxon>Metazoa</taxon>
        <taxon>Chordata</taxon>
        <taxon>Tunicata</taxon>
        <taxon>Ascidiacea</taxon>
        <taxon>Phlebobranchia</taxon>
        <taxon>Ascidiidae</taxon>
        <taxon>Phallusia</taxon>
    </lineage>
</organism>
<feature type="transmembrane region" description="Helical" evidence="1">
    <location>
        <begin position="50"/>
        <end position="75"/>
    </location>
</feature>
<dbReference type="Gene3D" id="1.20.140.150">
    <property type="match status" value="1"/>
</dbReference>
<keyword evidence="1" id="KW-1133">Transmembrane helix</keyword>
<proteinExistence type="evidence at transcript level"/>
<keyword evidence="1" id="KW-0812">Transmembrane</keyword>